<keyword evidence="1" id="KW-0812">Transmembrane</keyword>
<dbReference type="AlphaFoldDB" id="A0AAE9XG94"/>
<accession>A0AAE9XG94</accession>
<organism evidence="2 3">
    <name type="scientific">Vagococcus lutrae</name>
    <dbReference type="NCBI Taxonomy" id="81947"/>
    <lineage>
        <taxon>Bacteria</taxon>
        <taxon>Bacillati</taxon>
        <taxon>Bacillota</taxon>
        <taxon>Bacilli</taxon>
        <taxon>Lactobacillales</taxon>
        <taxon>Enterococcaceae</taxon>
        <taxon>Vagococcus</taxon>
    </lineage>
</organism>
<dbReference type="RefSeq" id="WP_248852948.1">
    <property type="nucleotide sequence ID" value="NZ_CP097053.1"/>
</dbReference>
<evidence type="ECO:0000313" key="3">
    <source>
        <dbReference type="Proteomes" id="UP001179600"/>
    </source>
</evidence>
<reference evidence="2" key="1">
    <citation type="submission" date="2023-01" db="EMBL/GenBank/DDBJ databases">
        <title>Oxazolidinone resistance genes in florfenicol resistant enterococci from beef cattle and veal calves at slaughter.</title>
        <authorList>
            <person name="Biggel M."/>
        </authorList>
    </citation>
    <scope>NUCLEOTIDE SEQUENCE</scope>
    <source>
        <strain evidence="2">K204-1</strain>
    </source>
</reference>
<protein>
    <recommendedName>
        <fullName evidence="4">YcxB-like protein domain-containing protein</fullName>
    </recommendedName>
</protein>
<dbReference type="EMBL" id="CP116507">
    <property type="protein sequence ID" value="WCG22797.1"/>
    <property type="molecule type" value="Genomic_DNA"/>
</dbReference>
<sequence length="168" mass="19517">MNQTLIEIKESDMRRFYSVYLAHLNRSLLTRLKLAGSGFLVVSIMIALFLPTFFPLAIITIILSAICFYFQQRIVPHTLEKQRTTLLDSLFLGVFDFNIQDQTLIFTHARYQRIWRVDDLEKCVVTPEHIALFPKEDKIMLVSKLQLNTEARHNLTKVLTNCPTTSLN</sequence>
<evidence type="ECO:0000313" key="2">
    <source>
        <dbReference type="EMBL" id="WCG22797.1"/>
    </source>
</evidence>
<feature type="transmembrane region" description="Helical" evidence="1">
    <location>
        <begin position="39"/>
        <end position="70"/>
    </location>
</feature>
<dbReference type="Proteomes" id="UP001179600">
    <property type="component" value="Chromosome"/>
</dbReference>
<keyword evidence="1" id="KW-0472">Membrane</keyword>
<proteinExistence type="predicted"/>
<keyword evidence="1" id="KW-1133">Transmembrane helix</keyword>
<evidence type="ECO:0000256" key="1">
    <source>
        <dbReference type="SAM" id="Phobius"/>
    </source>
</evidence>
<evidence type="ECO:0008006" key="4">
    <source>
        <dbReference type="Google" id="ProtNLM"/>
    </source>
</evidence>
<name>A0AAE9XG94_9ENTE</name>
<gene>
    <name evidence="2" type="ORF">PML95_00570</name>
</gene>